<dbReference type="Gene3D" id="3.20.20.150">
    <property type="entry name" value="Divalent-metal-dependent TIM barrel enzymes"/>
    <property type="match status" value="1"/>
</dbReference>
<dbReference type="AlphaFoldDB" id="A0A3B5KSV8"/>
<keyword evidence="1" id="KW-0413">Isomerase</keyword>
<dbReference type="SUPFAM" id="SSF51658">
    <property type="entry name" value="Xylose isomerase-like"/>
    <property type="match status" value="1"/>
</dbReference>
<keyword evidence="4" id="KW-1185">Reference proteome</keyword>
<feature type="domain" description="Xylose isomerase-like TIM barrel" evidence="2">
    <location>
        <begin position="25"/>
        <end position="142"/>
    </location>
</feature>
<protein>
    <recommendedName>
        <fullName evidence="2">Xylose isomerase-like TIM barrel domain-containing protein</fullName>
    </recommendedName>
</protein>
<dbReference type="GO" id="GO:0008903">
    <property type="term" value="F:hydroxypyruvate isomerase activity"/>
    <property type="evidence" value="ECO:0007669"/>
    <property type="project" value="TreeGrafter"/>
</dbReference>
<reference evidence="3" key="1">
    <citation type="submission" date="2025-08" db="UniProtKB">
        <authorList>
            <consortium name="Ensembl"/>
        </authorList>
    </citation>
    <scope>IDENTIFICATION</scope>
</reference>
<dbReference type="Proteomes" id="UP000261380">
    <property type="component" value="Unplaced"/>
</dbReference>
<dbReference type="InterPro" id="IPR036237">
    <property type="entry name" value="Xyl_isomerase-like_sf"/>
</dbReference>
<dbReference type="InterPro" id="IPR050417">
    <property type="entry name" value="Sugar_Epim/Isomerase"/>
</dbReference>
<evidence type="ECO:0000313" key="4">
    <source>
        <dbReference type="Proteomes" id="UP000261380"/>
    </source>
</evidence>
<dbReference type="InterPro" id="IPR013022">
    <property type="entry name" value="Xyl_isomerase-like_TIM-brl"/>
</dbReference>
<dbReference type="STRING" id="32473.ENSXCOP00000003193"/>
<name>A0A3B5KSV8_9TELE</name>
<dbReference type="PANTHER" id="PTHR43489:SF6">
    <property type="entry name" value="HYDROXYPYRUVATE ISOMERASE-RELATED"/>
    <property type="match status" value="1"/>
</dbReference>
<evidence type="ECO:0000259" key="2">
    <source>
        <dbReference type="Pfam" id="PF01261"/>
    </source>
</evidence>
<dbReference type="Ensembl" id="ENSXCOT00000003230.1">
    <property type="protein sequence ID" value="ENSXCOP00000003193.1"/>
    <property type="gene ID" value="ENSXCOG00000002514.1"/>
</dbReference>
<evidence type="ECO:0000256" key="1">
    <source>
        <dbReference type="ARBA" id="ARBA00023235"/>
    </source>
</evidence>
<dbReference type="GO" id="GO:0046487">
    <property type="term" value="P:glyoxylate metabolic process"/>
    <property type="evidence" value="ECO:0007669"/>
    <property type="project" value="TreeGrafter"/>
</dbReference>
<dbReference type="PANTHER" id="PTHR43489">
    <property type="entry name" value="ISOMERASE"/>
    <property type="match status" value="1"/>
</dbReference>
<dbReference type="GeneTree" id="ENSGT01030000236325"/>
<sequence length="257" mass="29238">MTALKFCANISWLFTEHTDFSKRIYAAASVGFQAVEAGWLYDSDLSELQKAKEATRVEVVLINTPPGDIKAGDLGLGAVPGRELEFREGLDLTLKYAKALNCKRIHLMAGRIPVDAHRAAVAREMEDVFVQNLNYAADVLAKVRLFCLVSRWGDGWERKQKETKNNKTNYIQTIYYIYIKDFQRVYLGYLTYNVRGYISHHRLDALNVKDLAKQCRHGKERENVHDVERIMNMISAIRAGSQNVVIVVAATVWHMGL</sequence>
<evidence type="ECO:0000313" key="3">
    <source>
        <dbReference type="Ensembl" id="ENSXCOP00000003193.1"/>
    </source>
</evidence>
<reference evidence="3" key="2">
    <citation type="submission" date="2025-09" db="UniProtKB">
        <authorList>
            <consortium name="Ensembl"/>
        </authorList>
    </citation>
    <scope>IDENTIFICATION</scope>
</reference>
<organism evidence="3 4">
    <name type="scientific">Xiphophorus couchianus</name>
    <name type="common">Monterrey platyfish</name>
    <dbReference type="NCBI Taxonomy" id="32473"/>
    <lineage>
        <taxon>Eukaryota</taxon>
        <taxon>Metazoa</taxon>
        <taxon>Chordata</taxon>
        <taxon>Craniata</taxon>
        <taxon>Vertebrata</taxon>
        <taxon>Euteleostomi</taxon>
        <taxon>Actinopterygii</taxon>
        <taxon>Neopterygii</taxon>
        <taxon>Teleostei</taxon>
        <taxon>Neoteleostei</taxon>
        <taxon>Acanthomorphata</taxon>
        <taxon>Ovalentaria</taxon>
        <taxon>Atherinomorphae</taxon>
        <taxon>Cyprinodontiformes</taxon>
        <taxon>Poeciliidae</taxon>
        <taxon>Poeciliinae</taxon>
        <taxon>Xiphophorus</taxon>
    </lineage>
</organism>
<proteinExistence type="predicted"/>
<accession>A0A3B5KSV8</accession>
<dbReference type="Pfam" id="PF01261">
    <property type="entry name" value="AP_endonuc_2"/>
    <property type="match status" value="1"/>
</dbReference>